<gene>
    <name evidence="1" type="ORF">MML48_2g00003193</name>
</gene>
<accession>A0ACB9TQ85</accession>
<reference evidence="1" key="1">
    <citation type="submission" date="2022-04" db="EMBL/GenBank/DDBJ databases">
        <title>Chromosome-scale genome assembly of Holotrichia oblita Faldermann.</title>
        <authorList>
            <person name="Rongchong L."/>
        </authorList>
    </citation>
    <scope>NUCLEOTIDE SEQUENCE</scope>
    <source>
        <strain evidence="1">81SQS9</strain>
    </source>
</reference>
<keyword evidence="2" id="KW-1185">Reference proteome</keyword>
<evidence type="ECO:0000313" key="1">
    <source>
        <dbReference type="EMBL" id="KAI4468784.1"/>
    </source>
</evidence>
<comment type="caution">
    <text evidence="1">The sequence shown here is derived from an EMBL/GenBank/DDBJ whole genome shotgun (WGS) entry which is preliminary data.</text>
</comment>
<sequence>MPSPTNSVHHNTPGIHSNTQNSETQKDRKTVLENHGYYLGKTIGAGSYATVRFAFAFIAFKMAHSDVHGGDVAIKIVSKYTAPEDYLKKFLPREIEVVKGLKHSNLIRFLQAIETTHRVYIVMEYAENGSLLDVIRRDSYIDEARGRKWFRQLVDAIDYCHERGVVHRDIKCENLLMDREYNIKVSDFGFARGHLKNNNGHSILSETFCGSYAYASPEILKGIPYQPQYSDIWSMGVVLYAMVFGRLPFDDANYSLLLKFTDKRFQPVHDLTIGVEFGARMITIEGKQIKLQIWDTAGQEAFRSITRSYYRGAAGALLVYDITRRETFNHLTTWLDDARQHSNSNMVIMLIGNKSDLESRREVKKEEGEAFAREHGLVFMETSAKTAANVEEAFINTAKEIFEKIQEGVFDINNEANGIKIGPQHSPTNPSLPGAGGQGGSQGGGCC</sequence>
<evidence type="ECO:0000313" key="2">
    <source>
        <dbReference type="Proteomes" id="UP001056778"/>
    </source>
</evidence>
<proteinExistence type="predicted"/>
<organism evidence="1 2">
    <name type="scientific">Holotrichia oblita</name>
    <name type="common">Chafer beetle</name>
    <dbReference type="NCBI Taxonomy" id="644536"/>
    <lineage>
        <taxon>Eukaryota</taxon>
        <taxon>Metazoa</taxon>
        <taxon>Ecdysozoa</taxon>
        <taxon>Arthropoda</taxon>
        <taxon>Hexapoda</taxon>
        <taxon>Insecta</taxon>
        <taxon>Pterygota</taxon>
        <taxon>Neoptera</taxon>
        <taxon>Endopterygota</taxon>
        <taxon>Coleoptera</taxon>
        <taxon>Polyphaga</taxon>
        <taxon>Scarabaeiformia</taxon>
        <taxon>Scarabaeidae</taxon>
        <taxon>Melolonthinae</taxon>
        <taxon>Holotrichia</taxon>
    </lineage>
</organism>
<protein>
    <submittedName>
        <fullName evidence="1">Drab11-related</fullName>
    </submittedName>
</protein>
<dbReference type="EMBL" id="CM043016">
    <property type="protein sequence ID" value="KAI4468784.1"/>
    <property type="molecule type" value="Genomic_DNA"/>
</dbReference>
<dbReference type="Proteomes" id="UP001056778">
    <property type="component" value="Chromosome 2"/>
</dbReference>
<name>A0ACB9TQ85_HOLOL</name>